<dbReference type="Pfam" id="PF17264">
    <property type="entry name" value="DUF5330"/>
    <property type="match status" value="1"/>
</dbReference>
<dbReference type="AlphaFoldDB" id="A0A7W6BR49"/>
<evidence type="ECO:0000313" key="4">
    <source>
        <dbReference type="Proteomes" id="UP000531216"/>
    </source>
</evidence>
<accession>A0A7W6BR49</accession>
<sequence>MRLLIKLAFLIGLALFFLAPAQDDADGVPAGLSAGALVYAVQQAATDLGGFCERAPSACESGRDALQFAGARIVEGLTFVYGLAAGAAAAPATAPGPAPVEPAAANVDPAEHPAAHSPRLPAAPPPRPYVAPAG</sequence>
<feature type="region of interest" description="Disordered" evidence="1">
    <location>
        <begin position="90"/>
        <end position="134"/>
    </location>
</feature>
<evidence type="ECO:0000256" key="1">
    <source>
        <dbReference type="SAM" id="MobiDB-lite"/>
    </source>
</evidence>
<comment type="caution">
    <text evidence="3">The sequence shown here is derived from an EMBL/GenBank/DDBJ whole genome shotgun (WGS) entry which is preliminary data.</text>
</comment>
<evidence type="ECO:0000313" key="3">
    <source>
        <dbReference type="EMBL" id="MBB3934479.1"/>
    </source>
</evidence>
<dbReference type="Proteomes" id="UP000531216">
    <property type="component" value="Unassembled WGS sequence"/>
</dbReference>
<dbReference type="EMBL" id="JACIDO010000001">
    <property type="protein sequence ID" value="MBB3934479.1"/>
    <property type="molecule type" value="Genomic_DNA"/>
</dbReference>
<reference evidence="3 4" key="1">
    <citation type="submission" date="2020-08" db="EMBL/GenBank/DDBJ databases">
        <title>Genomic Encyclopedia of Type Strains, Phase IV (KMG-IV): sequencing the most valuable type-strain genomes for metagenomic binning, comparative biology and taxonomic classification.</title>
        <authorList>
            <person name="Goeker M."/>
        </authorList>
    </citation>
    <scope>NUCLEOTIDE SEQUENCE [LARGE SCALE GENOMIC DNA]</scope>
    <source>
        <strain evidence="3 4">DSM 25024</strain>
    </source>
</reference>
<dbReference type="RefSeq" id="WP_090958260.1">
    <property type="nucleotide sequence ID" value="NZ_FOOA01000001.1"/>
</dbReference>
<protein>
    <submittedName>
        <fullName evidence="3">Uncharacterized protein</fullName>
    </submittedName>
</protein>
<evidence type="ECO:0000256" key="2">
    <source>
        <dbReference type="SAM" id="SignalP"/>
    </source>
</evidence>
<dbReference type="OrthoDB" id="7923950at2"/>
<dbReference type="InterPro" id="IPR035220">
    <property type="entry name" value="DUF5330"/>
</dbReference>
<name>A0A7W6BR49_9HYPH</name>
<feature type="compositionally biased region" description="Pro residues" evidence="1">
    <location>
        <begin position="121"/>
        <end position="134"/>
    </location>
</feature>
<keyword evidence="2" id="KW-0732">Signal</keyword>
<proteinExistence type="predicted"/>
<organism evidence="3 4">
    <name type="scientific">Aureimonas phyllosphaerae</name>
    <dbReference type="NCBI Taxonomy" id="1166078"/>
    <lineage>
        <taxon>Bacteria</taxon>
        <taxon>Pseudomonadati</taxon>
        <taxon>Pseudomonadota</taxon>
        <taxon>Alphaproteobacteria</taxon>
        <taxon>Hyphomicrobiales</taxon>
        <taxon>Aurantimonadaceae</taxon>
        <taxon>Aureimonas</taxon>
    </lineage>
</organism>
<gene>
    <name evidence="3" type="ORF">GGR05_000590</name>
</gene>
<feature type="signal peptide" evidence="2">
    <location>
        <begin position="1"/>
        <end position="21"/>
    </location>
</feature>
<keyword evidence="4" id="KW-1185">Reference proteome</keyword>
<feature type="chain" id="PRO_5031540745" evidence="2">
    <location>
        <begin position="22"/>
        <end position="134"/>
    </location>
</feature>